<feature type="coiled-coil region" evidence="3">
    <location>
        <begin position="178"/>
        <end position="244"/>
    </location>
</feature>
<dbReference type="RefSeq" id="WP_281834496.1">
    <property type="nucleotide sequence ID" value="NZ_BSDY01000005.1"/>
</dbReference>
<dbReference type="Gene3D" id="2.40.420.20">
    <property type="match status" value="1"/>
</dbReference>
<dbReference type="Gene3D" id="2.40.50.100">
    <property type="match status" value="1"/>
</dbReference>
<dbReference type="PRINTS" id="PR01490">
    <property type="entry name" value="RTXTOXIND"/>
</dbReference>
<dbReference type="InterPro" id="IPR050465">
    <property type="entry name" value="UPF0194_transport"/>
</dbReference>
<reference evidence="4" key="1">
    <citation type="submission" date="2022-12" db="EMBL/GenBank/DDBJ databases">
        <title>Reference genome sequencing for broad-spectrum identification of bacterial and archaeal isolates by mass spectrometry.</title>
        <authorList>
            <person name="Sekiguchi Y."/>
            <person name="Tourlousse D.M."/>
        </authorList>
    </citation>
    <scope>NUCLEOTIDE SEQUENCE</scope>
    <source>
        <strain evidence="4">10succ1</strain>
    </source>
</reference>
<evidence type="ECO:0008006" key="6">
    <source>
        <dbReference type="Google" id="ProtNLM"/>
    </source>
</evidence>
<proteinExistence type="predicted"/>
<dbReference type="PANTHER" id="PTHR32347">
    <property type="entry name" value="EFFLUX SYSTEM COMPONENT YKNX-RELATED"/>
    <property type="match status" value="1"/>
</dbReference>
<dbReference type="Proteomes" id="UP001144471">
    <property type="component" value="Unassembled WGS sequence"/>
</dbReference>
<keyword evidence="5" id="KW-1185">Reference proteome</keyword>
<accession>A0A9W6LND0</accession>
<dbReference type="EMBL" id="BSDY01000005">
    <property type="protein sequence ID" value="GLI55790.1"/>
    <property type="molecule type" value="Genomic_DNA"/>
</dbReference>
<evidence type="ECO:0000313" key="4">
    <source>
        <dbReference type="EMBL" id="GLI55790.1"/>
    </source>
</evidence>
<protein>
    <recommendedName>
        <fullName evidence="6">HlyD family secretion protein</fullName>
    </recommendedName>
</protein>
<feature type="coiled-coil region" evidence="3">
    <location>
        <begin position="126"/>
        <end position="153"/>
    </location>
</feature>
<evidence type="ECO:0000256" key="1">
    <source>
        <dbReference type="ARBA" id="ARBA00004196"/>
    </source>
</evidence>
<comment type="caution">
    <text evidence="4">The sequence shown here is derived from an EMBL/GenBank/DDBJ whole genome shotgun (WGS) entry which is preliminary data.</text>
</comment>
<evidence type="ECO:0000256" key="2">
    <source>
        <dbReference type="ARBA" id="ARBA00023054"/>
    </source>
</evidence>
<evidence type="ECO:0000313" key="5">
    <source>
        <dbReference type="Proteomes" id="UP001144471"/>
    </source>
</evidence>
<organism evidence="4 5">
    <name type="scientific">Propionigenium maris DSM 9537</name>
    <dbReference type="NCBI Taxonomy" id="1123000"/>
    <lineage>
        <taxon>Bacteria</taxon>
        <taxon>Fusobacteriati</taxon>
        <taxon>Fusobacteriota</taxon>
        <taxon>Fusobacteriia</taxon>
        <taxon>Fusobacteriales</taxon>
        <taxon>Fusobacteriaceae</taxon>
        <taxon>Propionigenium</taxon>
    </lineage>
</organism>
<dbReference type="GO" id="GO:0030313">
    <property type="term" value="C:cell envelope"/>
    <property type="evidence" value="ECO:0007669"/>
    <property type="project" value="UniProtKB-SubCell"/>
</dbReference>
<evidence type="ECO:0000256" key="3">
    <source>
        <dbReference type="SAM" id="Coils"/>
    </source>
</evidence>
<dbReference type="PANTHER" id="PTHR32347:SF14">
    <property type="entry name" value="EFFLUX SYSTEM COMPONENT YKNX-RELATED"/>
    <property type="match status" value="1"/>
</dbReference>
<gene>
    <name evidence="4" type="ORF">PM10SUCC1_13040</name>
</gene>
<name>A0A9W6LND0_9FUSO</name>
<sequence length="441" mass="49842">MKKIFLIGIFLLFILGSYWVFKGKAEEKEVQVRVETIEKGDISKSYYFQGVVVPEESIPMYIDVPTVVKKIMVKEGEEVEEGDPLIEFSDTIRGDLERDLEVIILDIKSRELQLNDLRSGSMKLELEERKVDRETLEEEINSLNRNISVTAFEAKNLKKRAEVMEELLKKGGVSSVQVDEAKAEAEKMNSTLEDMKTTLELTKQRYELSALSYERLKRDLILNESNIRGEYKKLILQKNNLEKKLSKLKAPLKAPITGVITELLVSEGTAVPQGGKLLSISPGNNYLINIEVPIHLSQWLDVGQTTLITTRGDEEKRKYSGSVKKVAKVAKLSDEEEYDERVIEVEVAIDNPEGMKPGYITEVEIIGSRKSDVILINAFSVLEEAGENYVYIVKDDIVNKVKVNIGERTSSKYEVLNLPVGIEVVVNPFKVKEGQKVSVVR</sequence>
<keyword evidence="2 3" id="KW-0175">Coiled coil</keyword>
<comment type="subcellular location">
    <subcellularLocation>
        <location evidence="1">Cell envelope</location>
    </subcellularLocation>
</comment>
<dbReference type="AlphaFoldDB" id="A0A9W6LND0"/>